<dbReference type="EMBL" id="CAFBLR010000314">
    <property type="protein sequence ID" value="CAB4886971.1"/>
    <property type="molecule type" value="Genomic_DNA"/>
</dbReference>
<gene>
    <name evidence="1" type="ORF">UFOPK3417_02134</name>
</gene>
<proteinExistence type="predicted"/>
<name>A0A6J7EXB8_9ZZZZ</name>
<evidence type="ECO:0000313" key="1">
    <source>
        <dbReference type="EMBL" id="CAB4886971.1"/>
    </source>
</evidence>
<accession>A0A6J7EXB8</accession>
<sequence>MMFFWISSVPPAMLAEKLVSMMVPHSSALSPSVLATRSGPNTSPITVRSRREMMAPCSLPSEPPGPGVRPAFISARVRMETRDLVVSSL</sequence>
<dbReference type="AlphaFoldDB" id="A0A6J7EXB8"/>
<organism evidence="1">
    <name type="scientific">freshwater metagenome</name>
    <dbReference type="NCBI Taxonomy" id="449393"/>
    <lineage>
        <taxon>unclassified sequences</taxon>
        <taxon>metagenomes</taxon>
        <taxon>ecological metagenomes</taxon>
    </lineage>
</organism>
<reference evidence="1" key="1">
    <citation type="submission" date="2020-05" db="EMBL/GenBank/DDBJ databases">
        <authorList>
            <person name="Chiriac C."/>
            <person name="Salcher M."/>
            <person name="Ghai R."/>
            <person name="Kavagutti S V."/>
        </authorList>
    </citation>
    <scope>NUCLEOTIDE SEQUENCE</scope>
</reference>
<protein>
    <submittedName>
        <fullName evidence="1">Unannotated protein</fullName>
    </submittedName>
</protein>